<keyword evidence="1" id="KW-1185">Reference proteome</keyword>
<sequence>MQLFLNGVEWKINEHFNPRQGYIIPNESLREHLVANKMLLRCQYEEEKVEFLVNILQQLPRSRELMPLLRKELENGTSSYSNGTTDYIHVRLDSHGKAVPQV</sequence>
<organism evidence="1 2">
    <name type="scientific">Mesorhabditis belari</name>
    <dbReference type="NCBI Taxonomy" id="2138241"/>
    <lineage>
        <taxon>Eukaryota</taxon>
        <taxon>Metazoa</taxon>
        <taxon>Ecdysozoa</taxon>
        <taxon>Nematoda</taxon>
        <taxon>Chromadorea</taxon>
        <taxon>Rhabditida</taxon>
        <taxon>Rhabditina</taxon>
        <taxon>Rhabditomorpha</taxon>
        <taxon>Rhabditoidea</taxon>
        <taxon>Rhabditidae</taxon>
        <taxon>Mesorhabditinae</taxon>
        <taxon>Mesorhabditis</taxon>
    </lineage>
</organism>
<evidence type="ECO:0000313" key="2">
    <source>
        <dbReference type="WBParaSite" id="MBELARI_LOCUS4706"/>
    </source>
</evidence>
<dbReference type="AlphaFoldDB" id="A0AAF3J9D7"/>
<dbReference type="WBParaSite" id="MBELARI_LOCUS4706">
    <property type="protein sequence ID" value="MBELARI_LOCUS4706"/>
    <property type="gene ID" value="MBELARI_LOCUS4706"/>
</dbReference>
<evidence type="ECO:0000313" key="1">
    <source>
        <dbReference type="Proteomes" id="UP000887575"/>
    </source>
</evidence>
<protein>
    <submittedName>
        <fullName evidence="2">Uncharacterized protein</fullName>
    </submittedName>
</protein>
<reference evidence="2" key="1">
    <citation type="submission" date="2024-02" db="UniProtKB">
        <authorList>
            <consortium name="WormBaseParasite"/>
        </authorList>
    </citation>
    <scope>IDENTIFICATION</scope>
</reference>
<name>A0AAF3J9D7_9BILA</name>
<accession>A0AAF3J9D7</accession>
<proteinExistence type="predicted"/>
<dbReference type="Proteomes" id="UP000887575">
    <property type="component" value="Unassembled WGS sequence"/>
</dbReference>